<dbReference type="EMBL" id="UFQS01001411">
    <property type="protein sequence ID" value="SSX10746.1"/>
    <property type="molecule type" value="Genomic_DNA"/>
</dbReference>
<organism evidence="9">
    <name type="scientific">Culicoides sonorensis</name>
    <name type="common">Biting midge</name>
    <dbReference type="NCBI Taxonomy" id="179676"/>
    <lineage>
        <taxon>Eukaryota</taxon>
        <taxon>Metazoa</taxon>
        <taxon>Ecdysozoa</taxon>
        <taxon>Arthropoda</taxon>
        <taxon>Hexapoda</taxon>
        <taxon>Insecta</taxon>
        <taxon>Pterygota</taxon>
        <taxon>Neoptera</taxon>
        <taxon>Endopterygota</taxon>
        <taxon>Diptera</taxon>
        <taxon>Nematocera</taxon>
        <taxon>Chironomoidea</taxon>
        <taxon>Ceratopogonidae</taxon>
        <taxon>Ceratopogoninae</taxon>
        <taxon>Culicoides</taxon>
        <taxon>Monoculicoides</taxon>
    </lineage>
</organism>
<sequence>MTTPNPSVEVNMDESLSGNIETPKEEAKQGVSSYFTRIPNLYEFLRTSRQNLRPWSQFVSTTNFKTTSNVSRLSNRIVRNVAYFASNYLCVFLGLVVYCLLTSPLILIVLCGSFYLSYKIKQGAIPTINFFGKQLNTNQQCLMVNIASVPVLYLFGAGSVLFWVLGASVFLITLHAAFYNIDAVVTEEAETFLDEIV</sequence>
<evidence type="ECO:0000256" key="2">
    <source>
        <dbReference type="ARBA" id="ARBA00004234"/>
    </source>
</evidence>
<accession>A0A336L0L8</accession>
<dbReference type="PANTHER" id="PTHR19317:SF0">
    <property type="entry name" value="PRENYLATED RAB ACCEPTOR PROTEIN 1"/>
    <property type="match status" value="1"/>
</dbReference>
<reference evidence="9" key="1">
    <citation type="submission" date="2018-04" db="EMBL/GenBank/DDBJ databases">
        <authorList>
            <person name="Go L.Y."/>
            <person name="Mitchell J.A."/>
        </authorList>
    </citation>
    <scope>NUCLEOTIDE SEQUENCE</scope>
    <source>
        <tissue evidence="9">Whole organism</tissue>
    </source>
</reference>
<evidence type="ECO:0000256" key="7">
    <source>
        <dbReference type="RuleBase" id="RU363107"/>
    </source>
</evidence>
<evidence type="ECO:0000256" key="4">
    <source>
        <dbReference type="ARBA" id="ARBA00022692"/>
    </source>
</evidence>
<feature type="region of interest" description="Disordered" evidence="8">
    <location>
        <begin position="1"/>
        <end position="25"/>
    </location>
</feature>
<protein>
    <recommendedName>
        <fullName evidence="7">PRA1 family protein</fullName>
    </recommendedName>
</protein>
<evidence type="ECO:0000256" key="8">
    <source>
        <dbReference type="SAM" id="MobiDB-lite"/>
    </source>
</evidence>
<dbReference type="GO" id="GO:0016020">
    <property type="term" value="C:membrane"/>
    <property type="evidence" value="ECO:0007669"/>
    <property type="project" value="UniProtKB-SubCell"/>
</dbReference>
<dbReference type="GO" id="GO:0005794">
    <property type="term" value="C:Golgi apparatus"/>
    <property type="evidence" value="ECO:0007669"/>
    <property type="project" value="TreeGrafter"/>
</dbReference>
<evidence type="ECO:0000256" key="6">
    <source>
        <dbReference type="ARBA" id="ARBA00023136"/>
    </source>
</evidence>
<feature type="transmembrane region" description="Helical" evidence="7">
    <location>
        <begin position="88"/>
        <end position="116"/>
    </location>
</feature>
<evidence type="ECO:0000313" key="9">
    <source>
        <dbReference type="EMBL" id="SSX10746.1"/>
    </source>
</evidence>
<dbReference type="AlphaFoldDB" id="A0A336L0L8"/>
<keyword evidence="5 7" id="KW-1133">Transmembrane helix</keyword>
<dbReference type="PANTHER" id="PTHR19317">
    <property type="entry name" value="PRENYLATED RAB ACCEPTOR 1-RELATED"/>
    <property type="match status" value="1"/>
</dbReference>
<feature type="compositionally biased region" description="Polar residues" evidence="8">
    <location>
        <begin position="1"/>
        <end position="20"/>
    </location>
</feature>
<dbReference type="InterPro" id="IPR004895">
    <property type="entry name" value="Prenylated_rab_accept_PRA1"/>
</dbReference>
<comment type="subcellular location">
    <subcellularLocation>
        <location evidence="2">Cytoplasmic vesicle</location>
        <location evidence="2">Secretory vesicle</location>
        <location evidence="2">Synaptic vesicle</location>
    </subcellularLocation>
    <subcellularLocation>
        <location evidence="1 7">Membrane</location>
        <topology evidence="1 7">Multi-pass membrane protein</topology>
    </subcellularLocation>
</comment>
<keyword evidence="6 7" id="KW-0472">Membrane</keyword>
<dbReference type="EMBL" id="UFQT01001411">
    <property type="protein sequence ID" value="SSX30428.1"/>
    <property type="molecule type" value="Genomic_DNA"/>
</dbReference>
<keyword evidence="4 7" id="KW-0812">Transmembrane</keyword>
<feature type="transmembrane region" description="Helical" evidence="7">
    <location>
        <begin position="152"/>
        <end position="174"/>
    </location>
</feature>
<dbReference type="GO" id="GO:0008021">
    <property type="term" value="C:synaptic vesicle"/>
    <property type="evidence" value="ECO:0007669"/>
    <property type="project" value="UniProtKB-SubCell"/>
</dbReference>
<gene>
    <name evidence="9" type="primary">CSON002475</name>
</gene>
<dbReference type="Pfam" id="PF03208">
    <property type="entry name" value="PRA1"/>
    <property type="match status" value="1"/>
</dbReference>
<proteinExistence type="inferred from homology"/>
<name>A0A336L0L8_CULSO</name>
<comment type="similarity">
    <text evidence="3 7">Belongs to the PRA1 family.</text>
</comment>
<dbReference type="OMA" id="FHQIEPA"/>
<evidence type="ECO:0000256" key="1">
    <source>
        <dbReference type="ARBA" id="ARBA00004141"/>
    </source>
</evidence>
<evidence type="ECO:0000256" key="5">
    <source>
        <dbReference type="ARBA" id="ARBA00022989"/>
    </source>
</evidence>
<reference evidence="10" key="2">
    <citation type="submission" date="2018-07" db="EMBL/GenBank/DDBJ databases">
        <authorList>
            <person name="Quirk P.G."/>
            <person name="Krulwich T.A."/>
        </authorList>
    </citation>
    <scope>NUCLEOTIDE SEQUENCE</scope>
</reference>
<dbReference type="VEuPathDB" id="VectorBase:CSON002475"/>
<evidence type="ECO:0000313" key="10">
    <source>
        <dbReference type="EMBL" id="SSX30428.1"/>
    </source>
</evidence>
<evidence type="ECO:0000256" key="3">
    <source>
        <dbReference type="ARBA" id="ARBA00006483"/>
    </source>
</evidence>